<accession>A0ABQ9ZVZ4</accession>
<evidence type="ECO:0000313" key="1">
    <source>
        <dbReference type="EMBL" id="KAK4017041.1"/>
    </source>
</evidence>
<reference evidence="1 2" key="1">
    <citation type="journal article" date="2023" name="Nucleic Acids Res.">
        <title>The hologenome of Daphnia magna reveals possible DNA methylation and microbiome-mediated evolution of the host genome.</title>
        <authorList>
            <person name="Chaturvedi A."/>
            <person name="Li X."/>
            <person name="Dhandapani V."/>
            <person name="Marshall H."/>
            <person name="Kissane S."/>
            <person name="Cuenca-Cambronero M."/>
            <person name="Asole G."/>
            <person name="Calvet F."/>
            <person name="Ruiz-Romero M."/>
            <person name="Marangio P."/>
            <person name="Guigo R."/>
            <person name="Rago D."/>
            <person name="Mirbahai L."/>
            <person name="Eastwood N."/>
            <person name="Colbourne J.K."/>
            <person name="Zhou J."/>
            <person name="Mallon E."/>
            <person name="Orsini L."/>
        </authorList>
    </citation>
    <scope>NUCLEOTIDE SEQUENCE [LARGE SCALE GENOMIC DNA]</scope>
    <source>
        <strain evidence="1">LRV0_1</strain>
    </source>
</reference>
<sequence length="79" mass="9080">MYKIPNPTKTRTEVYSCGTCKYMMASGGVIAVSRLIGCYRVWFGHMIEFVRLVLVRKQHLDRTEITCCVKVALSANYRD</sequence>
<dbReference type="EMBL" id="JAOYFB010000005">
    <property type="protein sequence ID" value="KAK4017041.1"/>
    <property type="molecule type" value="Genomic_DNA"/>
</dbReference>
<name>A0ABQ9ZVZ4_9CRUS</name>
<proteinExistence type="predicted"/>
<dbReference type="Proteomes" id="UP001234178">
    <property type="component" value="Unassembled WGS sequence"/>
</dbReference>
<evidence type="ECO:0000313" key="2">
    <source>
        <dbReference type="Proteomes" id="UP001234178"/>
    </source>
</evidence>
<comment type="caution">
    <text evidence="1">The sequence shown here is derived from an EMBL/GenBank/DDBJ whole genome shotgun (WGS) entry which is preliminary data.</text>
</comment>
<keyword evidence="2" id="KW-1185">Reference proteome</keyword>
<organism evidence="1 2">
    <name type="scientific">Daphnia magna</name>
    <dbReference type="NCBI Taxonomy" id="35525"/>
    <lineage>
        <taxon>Eukaryota</taxon>
        <taxon>Metazoa</taxon>
        <taxon>Ecdysozoa</taxon>
        <taxon>Arthropoda</taxon>
        <taxon>Crustacea</taxon>
        <taxon>Branchiopoda</taxon>
        <taxon>Diplostraca</taxon>
        <taxon>Cladocera</taxon>
        <taxon>Anomopoda</taxon>
        <taxon>Daphniidae</taxon>
        <taxon>Daphnia</taxon>
    </lineage>
</organism>
<gene>
    <name evidence="1" type="ORF">OUZ56_031997</name>
</gene>
<protein>
    <submittedName>
        <fullName evidence="1">Uncharacterized protein</fullName>
    </submittedName>
</protein>